<dbReference type="EMBL" id="QFQS01000001">
    <property type="protein sequence ID" value="PZQ99215.1"/>
    <property type="molecule type" value="Genomic_DNA"/>
</dbReference>
<comment type="caution">
    <text evidence="1">The sequence shown here is derived from an EMBL/GenBank/DDBJ whole genome shotgun (WGS) entry which is preliminary data.</text>
</comment>
<dbReference type="AlphaFoldDB" id="A0A2W5SIS8"/>
<name>A0A2W5SIS8_CERSP</name>
<proteinExistence type="predicted"/>
<dbReference type="Proteomes" id="UP000248975">
    <property type="component" value="Unassembled WGS sequence"/>
</dbReference>
<sequence>MTQMIENSDRGITLNKGLAWTLATGLLVGGLWVGNTVTGLQSAAGQLTSALTDIKAEVRDGRAVDAAMDGRVRTLENTATRSGAQYEALSRSLDEVKATLRDQTDLLRRISVEDTR</sequence>
<evidence type="ECO:0000313" key="2">
    <source>
        <dbReference type="Proteomes" id="UP000248975"/>
    </source>
</evidence>
<organism evidence="1 2">
    <name type="scientific">Cereibacter sphaeroides</name>
    <name type="common">Rhodobacter sphaeroides</name>
    <dbReference type="NCBI Taxonomy" id="1063"/>
    <lineage>
        <taxon>Bacteria</taxon>
        <taxon>Pseudomonadati</taxon>
        <taxon>Pseudomonadota</taxon>
        <taxon>Alphaproteobacteria</taxon>
        <taxon>Rhodobacterales</taxon>
        <taxon>Paracoccaceae</taxon>
        <taxon>Cereibacter</taxon>
    </lineage>
</organism>
<gene>
    <name evidence="1" type="ORF">DI533_00465</name>
</gene>
<protein>
    <submittedName>
        <fullName evidence="1">Uncharacterized protein</fullName>
    </submittedName>
</protein>
<reference evidence="1 2" key="1">
    <citation type="submission" date="2017-08" db="EMBL/GenBank/DDBJ databases">
        <title>Infants hospitalized years apart are colonized by the same room-sourced microbial strains.</title>
        <authorList>
            <person name="Brooks B."/>
            <person name="Olm M.R."/>
            <person name="Firek B.A."/>
            <person name="Baker R."/>
            <person name="Thomas B.C."/>
            <person name="Morowitz M.J."/>
            <person name="Banfield J.F."/>
        </authorList>
    </citation>
    <scope>NUCLEOTIDE SEQUENCE [LARGE SCALE GENOMIC DNA]</scope>
    <source>
        <strain evidence="1">S2_003_000_R2_11</strain>
    </source>
</reference>
<accession>A0A2W5SIS8</accession>
<evidence type="ECO:0000313" key="1">
    <source>
        <dbReference type="EMBL" id="PZQ99215.1"/>
    </source>
</evidence>